<sequence>MGFLSQQISRDELKPGDHIYSWRRAYIYSHHGIYVGNGDVIHFTCGGGLETRTGTFVDNVIVSSVPNHGGDNPCPNCGDQSNLNGVISSCLDCFLAGGNLYLFEYGVSGPIFMAKPRGGICTTAVSDSSDETVHRARYLLSKKNGFGAYDLLKNNCEDFAIYCKTGLIVLSKLGSSGQANSWSAARGVLSLWGTVKSLSVGSAARLVVSGVAGIGVMAMAGYGNYCYGRLCADIGVRSDASKVPVEDLVTLIAIIEGRDDKKSSYVLPCIFDSIYHIGLFSNKISKDDLKAGDHIYSWRNAYIYSHHGIYIGDGKVIHFTRGGGLEIGTGTFLDKLIVSSITNHGGDNPCPNCGGKQSNTHGVISSCLDCFLAGGDLLRFEYSVSPALFMSKLRGGTCTTAASDPSEEVISRAEFLLLRNGFGEYHVFENNCEDFAMYCKTGLVVGRSYVLGRSGQVNSVSAAACVARMVSPWASNAIRLCSDVGMRKDAVKVPVESLVARCLARWTATSKFCSGSTSIWCDRNDPPLFAVTEMLVHMSVPTEYSSHAHFEEALLDQLIHSPLAIGLPSYPYLFRQESWFVVNRKESKVKNLTQEERIISWSRGASNISSVSLKKMGFLSQQISRDELKPGDHIYSWRRAYIYSHHGIYVGNGDVIHFTCGGGLETRTGTFVDNVIVSSVPNHGGDNPCPNCGDQSNLNGVISSCLDCFLAGGNLYLFEYGVSGPIFMAKPRGGICTTAVSDSSDETVHRARYLLSKKNGFGAYDLLKNNCEDFAIYCKTGLIVLSKLGSSGQANSWSAARGVLSLWGTVKSLSVGSAARLVVSGVAGIGVMAMAGYGNYCYGRLCADIGVRSDASKVPVEDLVTLIAIIEGRDDKKNNGAIHWFEMAKNVLQDGLTLESSAPRPPLFALEDMIVHMNHPSEYSSHARFEGTLLDHLIHSPIAITIPSYPQERIISWSRGASNISSVSLKKMGFLSQQISRDELKPGDHIYSWRRAYIYSHHGIYVGNGDVIHFTCGGGLETRTGTFVDNVIVSSVPNHGGDNPCPNCGDQSNLNGVISSCLDCFLAGGNLYLFEYGVSGPIFMAKPRGGICTTAVSDSSDETVHRARYLLSKKNGFGAYDLLKNNCEDFAIYCKTGLIVLSKLGSSGQANSWSAARGVLSLWGTVKSLSVGSAARLVVSGVAGIGVMAMAGYGNYCYGRLCADIGVRSDASKVPVEDLVTLIAIIEGRDDKKDMESILLEKIGLFSNKISKDDLKAGDHIYSWRNAYIYSHHGIYIGDGKVIHFTRGGGLEIGTGTFLDKLIVSSITNHGGDNPCPNCGGKQSNTHGVISSCLDCFLAGGDLLRFEYSVSPALFMSKLRGGTCTTAASDPSEEVISRAEFLLLRNGFGEYHVFENNCEDFAMYCKTGLVVGRSYVLGRSGQVNSVSAAACVARMVSPWASNAIRLCSDVGMRKDAVKVPVESLVARCLARWTATSKFCSGSTSIWCDRNDPPLFAVTEMLVHMSVPTEYSSHAHFEEALLDQLIHSPLAIGLPSYPYLFRQESWFVVNRKESKVKNLTQEERIISWSRGASNISSVSLKKMGFLSQQISRDELKPGDHIYSWRRAYIYSHHGIYVGNGDVIHFTCGGGLETRTGTFVDNVIVSSVPNHGGDNPCPNCGDQSNLNGVISSCLDCFLAGGNLYLFEYGVSGPIFMAKPRGGICTTAVSDSSDETVHRARYLLSKKNGFGAYDLLKNNCEDFAIYCKTGLIVLSKLGSSGQANSWSAARGVLSLWGTVKSLSVGSAARLVVSGVAGIGVMAMAGYGNYCYGRLCADIGVRSDASKVPVEDLVTLIAIIEGRDDKKSSYVLPCIFDSIYHIGLFSNKISKDDLKAGDHIYSWRNAYIYSHHGIYIGDGKVIHFTRGGGLEIGTGTFLDKLIVSSITNHGGDNPCPNCGGKQSNTHGVISSCLDCFLAGGDLLRFEYSVSPALFMSKLRGGTCTTAASDPSEEVISRAEFLLLRNGFGEYHVFENNCEDFAMYCKTGLVVGRSYVLGRSGQVNSVSAAACVARMVSPWASNAIRLCSDVGMRKDAAKVPVESLVARFNQAKES</sequence>
<feature type="domain" description="LRAT" evidence="1">
    <location>
        <begin position="1877"/>
        <end position="2029"/>
    </location>
</feature>
<comment type="caution">
    <text evidence="2">The sequence shown here is derived from an EMBL/GenBank/DDBJ whole genome shotgun (WGS) entry which is preliminary data.</text>
</comment>
<feature type="domain" description="LRAT" evidence="1">
    <location>
        <begin position="20"/>
        <end position="172"/>
    </location>
</feature>
<dbReference type="Proteomes" id="UP000824890">
    <property type="component" value="Unassembled WGS sequence"/>
</dbReference>
<dbReference type="InterPro" id="IPR007053">
    <property type="entry name" value="LRAT_dom"/>
</dbReference>
<feature type="domain" description="LRAT" evidence="1">
    <location>
        <begin position="1601"/>
        <end position="1753"/>
    </location>
</feature>
<evidence type="ECO:0000313" key="2">
    <source>
        <dbReference type="EMBL" id="KAH0888335.1"/>
    </source>
</evidence>
<feature type="domain" description="LRAT" evidence="1">
    <location>
        <begin position="296"/>
        <end position="448"/>
    </location>
</feature>
<dbReference type="PROSITE" id="PS51934">
    <property type="entry name" value="LRAT"/>
    <property type="match status" value="7"/>
</dbReference>
<organism evidence="2 3">
    <name type="scientific">Brassica napus</name>
    <name type="common">Rape</name>
    <dbReference type="NCBI Taxonomy" id="3708"/>
    <lineage>
        <taxon>Eukaryota</taxon>
        <taxon>Viridiplantae</taxon>
        <taxon>Streptophyta</taxon>
        <taxon>Embryophyta</taxon>
        <taxon>Tracheophyta</taxon>
        <taxon>Spermatophyta</taxon>
        <taxon>Magnoliopsida</taxon>
        <taxon>eudicotyledons</taxon>
        <taxon>Gunneridae</taxon>
        <taxon>Pentapetalae</taxon>
        <taxon>rosids</taxon>
        <taxon>malvids</taxon>
        <taxon>Brassicales</taxon>
        <taxon>Brassicaceae</taxon>
        <taxon>Brassiceae</taxon>
        <taxon>Brassica</taxon>
    </lineage>
</organism>
<gene>
    <name evidence="2" type="ORF">HID58_050764</name>
</gene>
<dbReference type="Pfam" id="PF04970">
    <property type="entry name" value="LRAT"/>
    <property type="match status" value="7"/>
</dbReference>
<protein>
    <recommendedName>
        <fullName evidence="1">LRAT domain-containing protein</fullName>
    </recommendedName>
</protein>
<keyword evidence="3" id="KW-1185">Reference proteome</keyword>
<evidence type="ECO:0000259" key="1">
    <source>
        <dbReference type="PROSITE" id="PS51934"/>
    </source>
</evidence>
<evidence type="ECO:0000313" key="3">
    <source>
        <dbReference type="Proteomes" id="UP000824890"/>
    </source>
</evidence>
<feature type="domain" description="LRAT" evidence="1">
    <location>
        <begin position="1262"/>
        <end position="1414"/>
    </location>
</feature>
<dbReference type="PANTHER" id="PTHR46137:SF19">
    <property type="entry name" value="GB|AAF32477.1"/>
    <property type="match status" value="1"/>
</dbReference>
<name>A0ABQ8A724_BRANA</name>
<accession>A0ABQ8A724</accession>
<proteinExistence type="predicted"/>
<dbReference type="Gene3D" id="3.90.1720.10">
    <property type="entry name" value="endopeptidase domain like (from Nostoc punctiforme)"/>
    <property type="match status" value="7"/>
</dbReference>
<reference evidence="2 3" key="1">
    <citation type="submission" date="2021-05" db="EMBL/GenBank/DDBJ databases">
        <title>Genome Assembly of Synthetic Allotetraploid Brassica napus Reveals Homoeologous Exchanges between Subgenomes.</title>
        <authorList>
            <person name="Davis J.T."/>
        </authorList>
    </citation>
    <scope>NUCLEOTIDE SEQUENCE [LARGE SCALE GENOMIC DNA]</scope>
    <source>
        <strain evidence="3">cv. Da-Ae</strain>
        <tissue evidence="2">Seedling</tissue>
    </source>
</reference>
<dbReference type="PANTHER" id="PTHR46137">
    <property type="entry name" value="OS05G0310600 PROTEIN"/>
    <property type="match status" value="1"/>
</dbReference>
<feature type="domain" description="LRAT" evidence="1">
    <location>
        <begin position="991"/>
        <end position="1143"/>
    </location>
</feature>
<feature type="domain" description="LRAT" evidence="1">
    <location>
        <begin position="635"/>
        <end position="787"/>
    </location>
</feature>
<dbReference type="EMBL" id="JAGKQM010000013">
    <property type="protein sequence ID" value="KAH0888335.1"/>
    <property type="molecule type" value="Genomic_DNA"/>
</dbReference>